<keyword evidence="4" id="KW-1185">Reference proteome</keyword>
<reference evidence="3" key="2">
    <citation type="submission" date="2023-05" db="EMBL/GenBank/DDBJ databases">
        <authorList>
            <consortium name="Lawrence Berkeley National Laboratory"/>
            <person name="Steindorff A."/>
            <person name="Hensen N."/>
            <person name="Bonometti L."/>
            <person name="Westerberg I."/>
            <person name="Brannstrom I.O."/>
            <person name="Guillou S."/>
            <person name="Cros-Aarteil S."/>
            <person name="Calhoun S."/>
            <person name="Haridas S."/>
            <person name="Kuo A."/>
            <person name="Mondo S."/>
            <person name="Pangilinan J."/>
            <person name="Riley R."/>
            <person name="Labutti K."/>
            <person name="Andreopoulos B."/>
            <person name="Lipzen A."/>
            <person name="Chen C."/>
            <person name="Yanf M."/>
            <person name="Daum C."/>
            <person name="Ng V."/>
            <person name="Clum A."/>
            <person name="Ohm R."/>
            <person name="Martin F."/>
            <person name="Silar P."/>
            <person name="Natvig D."/>
            <person name="Lalanne C."/>
            <person name="Gautier V."/>
            <person name="Ament-Velasquez S.L."/>
            <person name="Kruys A."/>
            <person name="Hutchinson M.I."/>
            <person name="Powell A.J."/>
            <person name="Barry K."/>
            <person name="Miller A.N."/>
            <person name="Grigoriev I.V."/>
            <person name="Debuchy R."/>
            <person name="Gladieux P."/>
            <person name="Thoren M.H."/>
            <person name="Johannesson H."/>
        </authorList>
    </citation>
    <scope>NUCLEOTIDE SEQUENCE</scope>
    <source>
        <strain evidence="3">PSN309</strain>
    </source>
</reference>
<dbReference type="PANTHER" id="PTHR28077:SF1">
    <property type="entry name" value="INOSITOL PHOSPHORYLCERAMIDE SYNTHASE REGULATORY SUBUNIT KEI1"/>
    <property type="match status" value="1"/>
</dbReference>
<dbReference type="Pfam" id="PF08552">
    <property type="entry name" value="Kei1"/>
    <property type="match status" value="1"/>
</dbReference>
<keyword evidence="2" id="KW-0472">Membrane</keyword>
<sequence length="279" mass="30941">MISSRSSCLRLRLPRPRTFLGLMSLQTGTELIALALLFNKATGIYGLLTLATGYPLNALQITTYLMSVSVIAVLAYCLPHIRKGTPFQNVLLAFVYAVDTLISAAYTVAFATSWYLHLKEIQTAALTGNDGVSLTRRQDADEEFEMIVDTEFVDAAQLGAGQMDTVQQDSIDTAFSMVLIVGFTLIRTYFALVVLAYARTALLRFVDERIPEGDQQDGDDKEDICAPNPFEEGNPLSEGWQGKVGRFMLSVGTGYWLGGRKQDEEWARHVQSKFRSSRL</sequence>
<dbReference type="GO" id="GO:0000139">
    <property type="term" value="C:Golgi membrane"/>
    <property type="evidence" value="ECO:0007669"/>
    <property type="project" value="TreeGrafter"/>
</dbReference>
<dbReference type="EMBL" id="MU864377">
    <property type="protein sequence ID" value="KAK4189262.1"/>
    <property type="molecule type" value="Genomic_DNA"/>
</dbReference>
<comment type="caution">
    <text evidence="3">The sequence shown here is derived from an EMBL/GenBank/DDBJ whole genome shotgun (WGS) entry which is preliminary data.</text>
</comment>
<name>A0AAN7AKD8_9PEZI</name>
<keyword evidence="2" id="KW-0812">Transmembrane</keyword>
<dbReference type="AlphaFoldDB" id="A0AAN7AKD8"/>
<dbReference type="GO" id="GO:0070916">
    <property type="term" value="C:inositol phosphoceramide synthase complex"/>
    <property type="evidence" value="ECO:0007669"/>
    <property type="project" value="TreeGrafter"/>
</dbReference>
<feature type="transmembrane region" description="Helical" evidence="2">
    <location>
        <begin position="58"/>
        <end position="78"/>
    </location>
</feature>
<proteinExistence type="predicted"/>
<feature type="region of interest" description="Disordered" evidence="1">
    <location>
        <begin position="212"/>
        <end position="239"/>
    </location>
</feature>
<feature type="transmembrane region" description="Helical" evidence="2">
    <location>
        <begin position="90"/>
        <end position="116"/>
    </location>
</feature>
<feature type="transmembrane region" description="Helical" evidence="2">
    <location>
        <begin position="20"/>
        <end position="38"/>
    </location>
</feature>
<evidence type="ECO:0000256" key="2">
    <source>
        <dbReference type="SAM" id="Phobius"/>
    </source>
</evidence>
<dbReference type="InterPro" id="IPR013862">
    <property type="entry name" value="Kei1"/>
</dbReference>
<dbReference type="GO" id="GO:0070917">
    <property type="term" value="F:inositol phosphoceramide synthase regulator activity"/>
    <property type="evidence" value="ECO:0007669"/>
    <property type="project" value="InterPro"/>
</dbReference>
<accession>A0AAN7AKD8</accession>
<reference evidence="3" key="1">
    <citation type="journal article" date="2023" name="Mol. Phylogenet. Evol.">
        <title>Genome-scale phylogeny and comparative genomics of the fungal order Sordariales.</title>
        <authorList>
            <person name="Hensen N."/>
            <person name="Bonometti L."/>
            <person name="Westerberg I."/>
            <person name="Brannstrom I.O."/>
            <person name="Guillou S."/>
            <person name="Cros-Aarteil S."/>
            <person name="Calhoun S."/>
            <person name="Haridas S."/>
            <person name="Kuo A."/>
            <person name="Mondo S."/>
            <person name="Pangilinan J."/>
            <person name="Riley R."/>
            <person name="LaButti K."/>
            <person name="Andreopoulos B."/>
            <person name="Lipzen A."/>
            <person name="Chen C."/>
            <person name="Yan M."/>
            <person name="Daum C."/>
            <person name="Ng V."/>
            <person name="Clum A."/>
            <person name="Steindorff A."/>
            <person name="Ohm R.A."/>
            <person name="Martin F."/>
            <person name="Silar P."/>
            <person name="Natvig D.O."/>
            <person name="Lalanne C."/>
            <person name="Gautier V."/>
            <person name="Ament-Velasquez S.L."/>
            <person name="Kruys A."/>
            <person name="Hutchinson M.I."/>
            <person name="Powell A.J."/>
            <person name="Barry K."/>
            <person name="Miller A.N."/>
            <person name="Grigoriev I.V."/>
            <person name="Debuchy R."/>
            <person name="Gladieux P."/>
            <person name="Hiltunen Thoren M."/>
            <person name="Johannesson H."/>
        </authorList>
    </citation>
    <scope>NUCLEOTIDE SEQUENCE</scope>
    <source>
        <strain evidence="3">PSN309</strain>
    </source>
</reference>
<dbReference type="PANTHER" id="PTHR28077">
    <property type="entry name" value="INOSITOL PHOSPHORYLCERAMIDE SYNTHASE REGULATORY SUBUNIT KEI1"/>
    <property type="match status" value="1"/>
</dbReference>
<protein>
    <submittedName>
        <fullName evidence="3">Inositolphosphorylceramide synthase subunit Kei1-domain-containing protein</fullName>
    </submittedName>
</protein>
<dbReference type="GO" id="GO:0006673">
    <property type="term" value="P:inositol phosphoceramide metabolic process"/>
    <property type="evidence" value="ECO:0007669"/>
    <property type="project" value="InterPro"/>
</dbReference>
<feature type="transmembrane region" description="Helical" evidence="2">
    <location>
        <begin position="174"/>
        <end position="198"/>
    </location>
</feature>
<keyword evidence="2" id="KW-1133">Transmembrane helix</keyword>
<gene>
    <name evidence="3" type="ORF">QBC35DRAFT_148650</name>
</gene>
<evidence type="ECO:0000313" key="4">
    <source>
        <dbReference type="Proteomes" id="UP001302126"/>
    </source>
</evidence>
<evidence type="ECO:0000313" key="3">
    <source>
        <dbReference type="EMBL" id="KAK4189262.1"/>
    </source>
</evidence>
<organism evidence="3 4">
    <name type="scientific">Podospora australis</name>
    <dbReference type="NCBI Taxonomy" id="1536484"/>
    <lineage>
        <taxon>Eukaryota</taxon>
        <taxon>Fungi</taxon>
        <taxon>Dikarya</taxon>
        <taxon>Ascomycota</taxon>
        <taxon>Pezizomycotina</taxon>
        <taxon>Sordariomycetes</taxon>
        <taxon>Sordariomycetidae</taxon>
        <taxon>Sordariales</taxon>
        <taxon>Podosporaceae</taxon>
        <taxon>Podospora</taxon>
    </lineage>
</organism>
<evidence type="ECO:0000256" key="1">
    <source>
        <dbReference type="SAM" id="MobiDB-lite"/>
    </source>
</evidence>
<dbReference type="Proteomes" id="UP001302126">
    <property type="component" value="Unassembled WGS sequence"/>
</dbReference>